<sequence>MGTPYFQNGTQRNGGQVYITCKDGRTTSQANKIINGEQYRVYTFGGGATIPDDCEAVFTITFSKDLKSLCKKGTKGSYYYSCPFSVKVSHSYKYKIIKKKKHKGKKKNHGGKKKNHGGKKKNHGGKKRKQSNKKKKL</sequence>
<name>A0A0K0FZE1_STRVS</name>
<dbReference type="Proteomes" id="UP000035680">
    <property type="component" value="Unassembled WGS sequence"/>
</dbReference>
<protein>
    <submittedName>
        <fullName evidence="3">Uncharacterized protein</fullName>
    </submittedName>
</protein>
<reference evidence="2" key="1">
    <citation type="submission" date="2014-07" db="EMBL/GenBank/DDBJ databases">
        <authorList>
            <person name="Martin A.A"/>
            <person name="De Silva N."/>
        </authorList>
    </citation>
    <scope>NUCLEOTIDE SEQUENCE</scope>
</reference>
<keyword evidence="2" id="KW-1185">Reference proteome</keyword>
<evidence type="ECO:0000256" key="1">
    <source>
        <dbReference type="SAM" id="MobiDB-lite"/>
    </source>
</evidence>
<organism evidence="2 3">
    <name type="scientific">Strongyloides venezuelensis</name>
    <name type="common">Threadworm</name>
    <dbReference type="NCBI Taxonomy" id="75913"/>
    <lineage>
        <taxon>Eukaryota</taxon>
        <taxon>Metazoa</taxon>
        <taxon>Ecdysozoa</taxon>
        <taxon>Nematoda</taxon>
        <taxon>Chromadorea</taxon>
        <taxon>Rhabditida</taxon>
        <taxon>Tylenchina</taxon>
        <taxon>Panagrolaimomorpha</taxon>
        <taxon>Strongyloidoidea</taxon>
        <taxon>Strongyloididae</taxon>
        <taxon>Strongyloides</taxon>
    </lineage>
</organism>
<accession>A0A0K0FZE1</accession>
<dbReference type="WBParaSite" id="SVE_1781900.1">
    <property type="protein sequence ID" value="SVE_1781900.1"/>
    <property type="gene ID" value="SVE_1781900"/>
</dbReference>
<dbReference type="AlphaFoldDB" id="A0A0K0FZE1"/>
<reference evidence="3" key="2">
    <citation type="submission" date="2015-08" db="UniProtKB">
        <authorList>
            <consortium name="WormBaseParasite"/>
        </authorList>
    </citation>
    <scope>IDENTIFICATION</scope>
</reference>
<evidence type="ECO:0000313" key="2">
    <source>
        <dbReference type="Proteomes" id="UP000035680"/>
    </source>
</evidence>
<proteinExistence type="predicted"/>
<feature type="region of interest" description="Disordered" evidence="1">
    <location>
        <begin position="97"/>
        <end position="137"/>
    </location>
</feature>
<evidence type="ECO:0000313" key="3">
    <source>
        <dbReference type="WBParaSite" id="SVE_1781900.1"/>
    </source>
</evidence>